<evidence type="ECO:0000313" key="2">
    <source>
        <dbReference type="EMBL" id="PKI70600.1"/>
    </source>
</evidence>
<evidence type="ECO:0000256" key="1">
    <source>
        <dbReference type="SAM" id="MobiDB-lite"/>
    </source>
</evidence>
<evidence type="ECO:0000313" key="3">
    <source>
        <dbReference type="Proteomes" id="UP000233551"/>
    </source>
</evidence>
<accession>A0A2I0KQI8</accession>
<organism evidence="2 3">
    <name type="scientific">Punica granatum</name>
    <name type="common">Pomegranate</name>
    <dbReference type="NCBI Taxonomy" id="22663"/>
    <lineage>
        <taxon>Eukaryota</taxon>
        <taxon>Viridiplantae</taxon>
        <taxon>Streptophyta</taxon>
        <taxon>Embryophyta</taxon>
        <taxon>Tracheophyta</taxon>
        <taxon>Spermatophyta</taxon>
        <taxon>Magnoliopsida</taxon>
        <taxon>eudicotyledons</taxon>
        <taxon>Gunneridae</taxon>
        <taxon>Pentapetalae</taxon>
        <taxon>rosids</taxon>
        <taxon>malvids</taxon>
        <taxon>Myrtales</taxon>
        <taxon>Lythraceae</taxon>
        <taxon>Punica</taxon>
    </lineage>
</organism>
<keyword evidence="3" id="KW-1185">Reference proteome</keyword>
<proteinExistence type="predicted"/>
<name>A0A2I0KQI8_PUNGR</name>
<sequence>MVALIAATTIQSGRRKTLSSPTTPIRVVAATVEAPPASIERTSNRGRRRQQRSPPTLIGEVATVIEATLVAVRSIHPIRMHHVPPLSKIR</sequence>
<comment type="caution">
    <text evidence="2">The sequence shown here is derived from an EMBL/GenBank/DDBJ whole genome shotgun (WGS) entry which is preliminary data.</text>
</comment>
<reference evidence="2 3" key="1">
    <citation type="submission" date="2017-11" db="EMBL/GenBank/DDBJ databases">
        <title>De-novo sequencing of pomegranate (Punica granatum L.) genome.</title>
        <authorList>
            <person name="Akparov Z."/>
            <person name="Amiraslanov A."/>
            <person name="Hajiyeva S."/>
            <person name="Abbasov M."/>
            <person name="Kaur K."/>
            <person name="Hamwieh A."/>
            <person name="Solovyev V."/>
            <person name="Salamov A."/>
            <person name="Braich B."/>
            <person name="Kosarev P."/>
            <person name="Mahmoud A."/>
            <person name="Hajiyev E."/>
            <person name="Babayeva S."/>
            <person name="Izzatullayeva V."/>
            <person name="Mammadov A."/>
            <person name="Mammadov A."/>
            <person name="Sharifova S."/>
            <person name="Ojaghi J."/>
            <person name="Eynullazada K."/>
            <person name="Bayramov B."/>
            <person name="Abdulazimova A."/>
            <person name="Shahmuradov I."/>
        </authorList>
    </citation>
    <scope>NUCLEOTIDE SEQUENCE [LARGE SCALE GENOMIC DNA]</scope>
    <source>
        <strain evidence="3">cv. AG2017</strain>
        <tissue evidence="2">Leaf</tissue>
    </source>
</reference>
<feature type="region of interest" description="Disordered" evidence="1">
    <location>
        <begin position="36"/>
        <end position="55"/>
    </location>
</feature>
<dbReference type="AlphaFoldDB" id="A0A2I0KQI8"/>
<gene>
    <name evidence="2" type="ORF">CRG98_009105</name>
</gene>
<dbReference type="Proteomes" id="UP000233551">
    <property type="component" value="Unassembled WGS sequence"/>
</dbReference>
<protein>
    <submittedName>
        <fullName evidence="2">Uncharacterized protein</fullName>
    </submittedName>
</protein>
<dbReference type="EMBL" id="PGOL01000438">
    <property type="protein sequence ID" value="PKI70600.1"/>
    <property type="molecule type" value="Genomic_DNA"/>
</dbReference>